<name>A0A0D6EFP9_SPOSA</name>
<comment type="similarity">
    <text evidence="1">Belongs to the CCR4/nocturin family.</text>
</comment>
<keyword evidence="6" id="KW-1185">Reference proteome</keyword>
<dbReference type="InterPro" id="IPR050410">
    <property type="entry name" value="CCR4/nocturin_mRNA_transcr"/>
</dbReference>
<dbReference type="Gene3D" id="3.60.10.10">
    <property type="entry name" value="Endonuclease/exonuclease/phosphatase"/>
    <property type="match status" value="1"/>
</dbReference>
<evidence type="ECO:0000313" key="5">
    <source>
        <dbReference type="EMBL" id="CEQ38789.1"/>
    </source>
</evidence>
<dbReference type="InterPro" id="IPR005135">
    <property type="entry name" value="Endo/exonuclease/phosphatase"/>
</dbReference>
<dbReference type="OrthoDB" id="428734at2759"/>
<dbReference type="GO" id="GO:0006139">
    <property type="term" value="P:nucleobase-containing compound metabolic process"/>
    <property type="evidence" value="ECO:0007669"/>
    <property type="project" value="UniProtKB-ARBA"/>
</dbReference>
<gene>
    <name evidence="5" type="primary">SPOSA6832_00265</name>
</gene>
<dbReference type="GO" id="GO:0000175">
    <property type="term" value="F:3'-5'-RNA exonuclease activity"/>
    <property type="evidence" value="ECO:0007669"/>
    <property type="project" value="TreeGrafter"/>
</dbReference>
<dbReference type="SUPFAM" id="SSF56219">
    <property type="entry name" value="DNase I-like"/>
    <property type="match status" value="1"/>
</dbReference>
<evidence type="ECO:0000259" key="4">
    <source>
        <dbReference type="Pfam" id="PF03372"/>
    </source>
</evidence>
<dbReference type="Proteomes" id="UP000243876">
    <property type="component" value="Unassembled WGS sequence"/>
</dbReference>
<dbReference type="Pfam" id="PF03372">
    <property type="entry name" value="Exo_endo_phos"/>
    <property type="match status" value="1"/>
</dbReference>
<dbReference type="PANTHER" id="PTHR12121:SF45">
    <property type="entry name" value="NOCTURNIN"/>
    <property type="match status" value="1"/>
</dbReference>
<evidence type="ECO:0000313" key="6">
    <source>
        <dbReference type="Proteomes" id="UP000243876"/>
    </source>
</evidence>
<feature type="compositionally biased region" description="Low complexity" evidence="3">
    <location>
        <begin position="12"/>
        <end position="35"/>
    </location>
</feature>
<feature type="non-terminal residue" evidence="5">
    <location>
        <position position="1"/>
    </location>
</feature>
<organism evidence="5 6">
    <name type="scientific">Sporidiobolus salmonicolor</name>
    <name type="common">Yeast-like fungus</name>
    <name type="synonym">Sporobolomyces salmonicolor</name>
    <dbReference type="NCBI Taxonomy" id="5005"/>
    <lineage>
        <taxon>Eukaryota</taxon>
        <taxon>Fungi</taxon>
        <taxon>Dikarya</taxon>
        <taxon>Basidiomycota</taxon>
        <taxon>Pucciniomycotina</taxon>
        <taxon>Microbotryomycetes</taxon>
        <taxon>Sporidiobolales</taxon>
        <taxon>Sporidiobolaceae</taxon>
        <taxon>Sporobolomyces</taxon>
    </lineage>
</organism>
<accession>A0A0D6EFP9</accession>
<dbReference type="EMBL" id="CENE01000001">
    <property type="protein sequence ID" value="CEQ38789.1"/>
    <property type="molecule type" value="Genomic_DNA"/>
</dbReference>
<protein>
    <submittedName>
        <fullName evidence="5">SPOSA6832_00265-mRNA-1:cds</fullName>
    </submittedName>
</protein>
<feature type="region of interest" description="Disordered" evidence="3">
    <location>
        <begin position="343"/>
        <end position="387"/>
    </location>
</feature>
<keyword evidence="2" id="KW-0378">Hydrolase</keyword>
<feature type="region of interest" description="Disordered" evidence="3">
    <location>
        <begin position="1"/>
        <end position="98"/>
    </location>
</feature>
<feature type="compositionally biased region" description="Basic and acidic residues" evidence="3">
    <location>
        <begin position="37"/>
        <end position="63"/>
    </location>
</feature>
<sequence length="566" mass="62017">MSTPFAAANELPSRTSSLSVASPSSTPAPAAAEPLSEADRKRRDRAQKKAEQQARKDERKRIAAETGVDPALLPASLGGGLGNASARPKGFTPRQWGKDRIPPLMQEVLYYAPDIACLQEVDRLSDHLPSLTLTHSYTSFIGYRNKAHGLLIAHANKTFEKVGERGLRLDELPIEDTEAVSTAPSWIATPVPAEAEANGAVGADETPSTESPEEERPPDAASPSLKASRRAAGLSRSTRNVCLFVALKFKDREGGVIVGTTHLFWHPMHVYERVRQTGIFVREAKKFREEGGGGAWRDWPVFLAGDFNTQPEELTYRLLLGAPLPFHLISDLERSTCVHQSVDKLHDPSYEPPMPPEPEAKEGDEATATAKADPSQDPDKVIKNSRPAMEVDGLATLEQLKKLYGYQEGAGSGSGIRSAYGEAYGLVKGEEDKWYCARSPEVQTTNGSKVLPTEKEKEERSRGTWEERVRRGDFEPIYTNFTPLWRCTLEWGDSLHASSLTATDSTSHSYIFLLPPSTNCSSPARPAPRWTSLLKMHDVETMGAGLPRKGIEPSDHVALAATVELF</sequence>
<proteinExistence type="inferred from homology"/>
<evidence type="ECO:0000256" key="1">
    <source>
        <dbReference type="ARBA" id="ARBA00010774"/>
    </source>
</evidence>
<reference evidence="6" key="1">
    <citation type="submission" date="2015-02" db="EMBL/GenBank/DDBJ databases">
        <authorList>
            <person name="Gon?alves P."/>
        </authorList>
    </citation>
    <scope>NUCLEOTIDE SEQUENCE [LARGE SCALE GENOMIC DNA]</scope>
</reference>
<dbReference type="InterPro" id="IPR036691">
    <property type="entry name" value="Endo/exonu/phosph_ase_sf"/>
</dbReference>
<feature type="domain" description="Endonuclease/exonuclease/phosphatase" evidence="4">
    <location>
        <begin position="104"/>
        <end position="323"/>
    </location>
</feature>
<evidence type="ECO:0000256" key="3">
    <source>
        <dbReference type="SAM" id="MobiDB-lite"/>
    </source>
</evidence>
<dbReference type="AlphaFoldDB" id="A0A0D6EFP9"/>
<dbReference type="PANTHER" id="PTHR12121">
    <property type="entry name" value="CARBON CATABOLITE REPRESSOR PROTEIN 4"/>
    <property type="match status" value="1"/>
</dbReference>
<feature type="region of interest" description="Disordered" evidence="3">
    <location>
        <begin position="196"/>
        <end position="231"/>
    </location>
</feature>
<evidence type="ECO:0000256" key="2">
    <source>
        <dbReference type="ARBA" id="ARBA00022801"/>
    </source>
</evidence>